<dbReference type="EMBL" id="JBHTEB010000001">
    <property type="protein sequence ID" value="MFD0319163.1"/>
    <property type="molecule type" value="Genomic_DNA"/>
</dbReference>
<evidence type="ECO:0000313" key="6">
    <source>
        <dbReference type="EMBL" id="MFD0319163.1"/>
    </source>
</evidence>
<proteinExistence type="predicted"/>
<dbReference type="Gene3D" id="3.30.559.10">
    <property type="entry name" value="Chloramphenicol acetyltransferase-like domain"/>
    <property type="match status" value="1"/>
</dbReference>
<evidence type="ECO:0000256" key="1">
    <source>
        <dbReference type="ARBA" id="ARBA00001957"/>
    </source>
</evidence>
<dbReference type="InterPro" id="IPR029058">
    <property type="entry name" value="AB_hydrolase_fold"/>
</dbReference>
<accession>A0ABW2WI92</accession>
<dbReference type="Gene3D" id="3.30.300.30">
    <property type="match status" value="1"/>
</dbReference>
<feature type="domain" description="Carrier" evidence="5">
    <location>
        <begin position="981"/>
        <end position="1056"/>
    </location>
</feature>
<dbReference type="PANTHER" id="PTHR45527">
    <property type="entry name" value="NONRIBOSOMAL PEPTIDE SYNTHETASE"/>
    <property type="match status" value="1"/>
</dbReference>
<evidence type="ECO:0000256" key="4">
    <source>
        <dbReference type="SAM" id="MobiDB-lite"/>
    </source>
</evidence>
<feature type="region of interest" description="Disordered" evidence="4">
    <location>
        <begin position="213"/>
        <end position="233"/>
    </location>
</feature>
<dbReference type="InterPro" id="IPR042099">
    <property type="entry name" value="ANL_N_sf"/>
</dbReference>
<dbReference type="Pfam" id="PF00668">
    <property type="entry name" value="Condensation"/>
    <property type="match status" value="1"/>
</dbReference>
<dbReference type="SUPFAM" id="SSF47336">
    <property type="entry name" value="ACP-like"/>
    <property type="match status" value="1"/>
</dbReference>
<dbReference type="Pfam" id="PF00501">
    <property type="entry name" value="AMP-binding"/>
    <property type="match status" value="1"/>
</dbReference>
<dbReference type="PROSITE" id="PS00012">
    <property type="entry name" value="PHOSPHOPANTETHEINE"/>
    <property type="match status" value="1"/>
</dbReference>
<feature type="compositionally biased region" description="Basic and acidic residues" evidence="4">
    <location>
        <begin position="213"/>
        <end position="222"/>
    </location>
</feature>
<dbReference type="InterPro" id="IPR045851">
    <property type="entry name" value="AMP-bd_C_sf"/>
</dbReference>
<comment type="cofactor">
    <cofactor evidence="1">
        <name>pantetheine 4'-phosphate</name>
        <dbReference type="ChEBI" id="CHEBI:47942"/>
    </cofactor>
</comment>
<gene>
    <name evidence="6" type="ORF">ACFQZ6_34100</name>
</gene>
<dbReference type="InterPro" id="IPR009081">
    <property type="entry name" value="PP-bd_ACP"/>
</dbReference>
<dbReference type="InterPro" id="IPR020806">
    <property type="entry name" value="PKS_PP-bd"/>
</dbReference>
<dbReference type="SMART" id="SM00823">
    <property type="entry name" value="PKS_PP"/>
    <property type="match status" value="1"/>
</dbReference>
<dbReference type="Pfam" id="PF00550">
    <property type="entry name" value="PP-binding"/>
    <property type="match status" value="1"/>
</dbReference>
<evidence type="ECO:0000256" key="2">
    <source>
        <dbReference type="ARBA" id="ARBA00022450"/>
    </source>
</evidence>
<dbReference type="Gene3D" id="3.30.559.30">
    <property type="entry name" value="Nonribosomal peptide synthetase, condensation domain"/>
    <property type="match status" value="1"/>
</dbReference>
<dbReference type="CDD" id="cd19543">
    <property type="entry name" value="DCL_NRPS"/>
    <property type="match status" value="1"/>
</dbReference>
<dbReference type="PANTHER" id="PTHR45527:SF14">
    <property type="entry name" value="PLIPASTATIN SYNTHASE SUBUNIT B"/>
    <property type="match status" value="1"/>
</dbReference>
<name>A0ABW2WI92_9ACTN</name>
<comment type="caution">
    <text evidence="6">The sequence shown here is derived from an EMBL/GenBank/DDBJ whole genome shotgun (WGS) entry which is preliminary data.</text>
</comment>
<dbReference type="InterPro" id="IPR010071">
    <property type="entry name" value="AA_adenyl_dom"/>
</dbReference>
<dbReference type="NCBIfam" id="TIGR01733">
    <property type="entry name" value="AA-adenyl-dom"/>
    <property type="match status" value="1"/>
</dbReference>
<dbReference type="CDD" id="cd17643">
    <property type="entry name" value="A_NRPS_Cytc1-like"/>
    <property type="match status" value="1"/>
</dbReference>
<keyword evidence="7" id="KW-1185">Reference proteome</keyword>
<dbReference type="InterPro" id="IPR025110">
    <property type="entry name" value="AMP-bd_C"/>
</dbReference>
<dbReference type="Proteomes" id="UP001597023">
    <property type="component" value="Unassembled WGS sequence"/>
</dbReference>
<dbReference type="PROSITE" id="PS50075">
    <property type="entry name" value="CARRIER"/>
    <property type="match status" value="1"/>
</dbReference>
<dbReference type="PROSITE" id="PS00455">
    <property type="entry name" value="AMP_BINDING"/>
    <property type="match status" value="1"/>
</dbReference>
<protein>
    <submittedName>
        <fullName evidence="6">Amino acid adenylation domain-containing protein</fullName>
    </submittedName>
</protein>
<evidence type="ECO:0000256" key="3">
    <source>
        <dbReference type="ARBA" id="ARBA00022553"/>
    </source>
</evidence>
<evidence type="ECO:0000313" key="7">
    <source>
        <dbReference type="Proteomes" id="UP001597023"/>
    </source>
</evidence>
<dbReference type="InterPro" id="IPR020845">
    <property type="entry name" value="AMP-binding_CS"/>
</dbReference>
<dbReference type="InterPro" id="IPR001242">
    <property type="entry name" value="Condensation_dom"/>
</dbReference>
<dbReference type="Pfam" id="PF13193">
    <property type="entry name" value="AMP-binding_C"/>
    <property type="match status" value="1"/>
</dbReference>
<feature type="region of interest" description="Disordered" evidence="4">
    <location>
        <begin position="1060"/>
        <end position="1082"/>
    </location>
</feature>
<keyword evidence="2" id="KW-0596">Phosphopantetheine</keyword>
<reference evidence="7" key="1">
    <citation type="journal article" date="2019" name="Int. J. Syst. Evol. Microbiol.">
        <title>The Global Catalogue of Microorganisms (GCM) 10K type strain sequencing project: providing services to taxonomists for standard genome sequencing and annotation.</title>
        <authorList>
            <consortium name="The Broad Institute Genomics Platform"/>
            <consortium name="The Broad Institute Genome Sequencing Center for Infectious Disease"/>
            <person name="Wu L."/>
            <person name="Ma J."/>
        </authorList>
    </citation>
    <scope>NUCLEOTIDE SEQUENCE [LARGE SCALE GENOMIC DNA]</scope>
    <source>
        <strain evidence="7">CGMCC 4.7400</strain>
    </source>
</reference>
<keyword evidence="3" id="KW-0597">Phosphoprotein</keyword>
<sequence>MRLDGIEDVYELSSVQEGLLFHNLFTPGAGVYLEQITLTLHGDLDMAAFRRSWQTIVDRHPILRTSFHWEGVGKALQVVHRTVPLDMPELDWRDATDEERRARYERFALDDRMRGFAFDKAPLMRTALLRTADDTWTFFWSFSHLLLDGWSFGLCFFELTQLYNGLAQGRHPALERPRPYRDYVAWWKRRGTERAEKFWTRHLAGYEPPRRPLELGSIDRRPPGPGEPSHGMVPDRDLVALVPRLAEVAREHGLTVNTIAQGAWALLLSRYLDCDDVIAGSTGTQRPAGLPGAEQIMGPMLATMPVRAHVDPDADLIGWLRALQQEMAEARENADIALPELRRLAQLPGSVPLFDMDLAYENVPVPDMTLHGVRIGESTYDGRPHFPITMIIMPGERLPVPRLVYDRTRFPDRAAQRLIDHFYTALTAIIDDPHRRLGDIPVLPDTEQSRLDEFTATAPVPVTGTLHETFAARARSHPDKVAVECGADQLTYGELDRRANRLAHRLTDLGAGPGATVGLAMERSTDMLVAVLGVLKAGAAYVPLDLTHPTDRLAYTLRDADVRALVTHAAGRDRAPAFDGPRVDLDADAAALDALGDEPPAQRADADSPAYVIYTSGSTGRPKGVVVTHRNVARLVAGAGTRFAFRPDDVWSMFHSYAFDVSVFETWGAFCNGARLVVVPRDDARSPQALHALLRAHGVTVFSQTPSAFRPYMTVALAAADDEQPPLRYVVFAGEPLDAPVLAPWAERFGLDRPRLVNMYGITEVTVHCTSHEVTAADLTGDIPNNVGRPLPDVRVHVLDRHGRPAPIGVGGEMYVGGPAVARGYLGLPELTAERFLPDPFSDDPDARLYRSGDLARYLENGDLEFLGRADQQVKIRGYRVEPGEIETVLREDDAVRDAVVVAREDTPGDRRLVAYVVTDGDDDPAARLRDRVRARLPEHMVPSAVVRLDALPLTVNGKTDRAALPTPDGARPDLGAAYVAPRDEREEALARVWSEVLGVARVGVHDDFFALGGHSLLATRVAFGASAALGVEVPVRLVFDRPTVAAMAADLADSAPAAATGADSAPITRRARRTAVGGGTA</sequence>
<organism evidence="6 7">
    <name type="scientific">Streptomyces flavalbus</name>
    <dbReference type="NCBI Taxonomy" id="2665155"/>
    <lineage>
        <taxon>Bacteria</taxon>
        <taxon>Bacillati</taxon>
        <taxon>Actinomycetota</taxon>
        <taxon>Actinomycetes</taxon>
        <taxon>Kitasatosporales</taxon>
        <taxon>Streptomycetaceae</taxon>
        <taxon>Streptomyces</taxon>
    </lineage>
</organism>
<dbReference type="InterPro" id="IPR006162">
    <property type="entry name" value="Ppantetheine_attach_site"/>
</dbReference>
<dbReference type="SUPFAM" id="SSF56801">
    <property type="entry name" value="Acetyl-CoA synthetase-like"/>
    <property type="match status" value="1"/>
</dbReference>
<dbReference type="InterPro" id="IPR036736">
    <property type="entry name" value="ACP-like_sf"/>
</dbReference>
<dbReference type="SUPFAM" id="SSF52777">
    <property type="entry name" value="CoA-dependent acyltransferases"/>
    <property type="match status" value="2"/>
</dbReference>
<dbReference type="InterPro" id="IPR023213">
    <property type="entry name" value="CAT-like_dom_sf"/>
</dbReference>
<dbReference type="Gene3D" id="3.40.50.12780">
    <property type="entry name" value="N-terminal domain of ligase-like"/>
    <property type="match status" value="1"/>
</dbReference>
<dbReference type="InterPro" id="IPR000873">
    <property type="entry name" value="AMP-dep_synth/lig_dom"/>
</dbReference>
<dbReference type="RefSeq" id="WP_381617369.1">
    <property type="nucleotide sequence ID" value="NZ_JBHTEB010000001.1"/>
</dbReference>
<dbReference type="Gene3D" id="3.40.50.1820">
    <property type="entry name" value="alpha/beta hydrolase"/>
    <property type="match status" value="1"/>
</dbReference>
<evidence type="ECO:0000259" key="5">
    <source>
        <dbReference type="PROSITE" id="PS50075"/>
    </source>
</evidence>